<dbReference type="EMBL" id="BSNV01000056">
    <property type="protein sequence ID" value="GLQ67552.1"/>
    <property type="molecule type" value="Genomic_DNA"/>
</dbReference>
<accession>A0ABQ5WY53</accession>
<evidence type="ECO:0000313" key="1">
    <source>
        <dbReference type="EMBL" id="GLQ67552.1"/>
    </source>
</evidence>
<organism evidence="1 2">
    <name type="scientific">Gluconobacter kondonii</name>
    <dbReference type="NCBI Taxonomy" id="941463"/>
    <lineage>
        <taxon>Bacteria</taxon>
        <taxon>Pseudomonadati</taxon>
        <taxon>Pseudomonadota</taxon>
        <taxon>Alphaproteobacteria</taxon>
        <taxon>Acetobacterales</taxon>
        <taxon>Acetobacteraceae</taxon>
        <taxon>Gluconobacter</taxon>
    </lineage>
</organism>
<gene>
    <name evidence="1" type="ORF">GCM10007870_31370</name>
</gene>
<comment type="caution">
    <text evidence="1">The sequence shown here is derived from an EMBL/GenBank/DDBJ whole genome shotgun (WGS) entry which is preliminary data.</text>
</comment>
<name>A0ABQ5WY53_9PROT</name>
<dbReference type="Proteomes" id="UP001156629">
    <property type="component" value="Unassembled WGS sequence"/>
</dbReference>
<proteinExistence type="predicted"/>
<reference evidence="2" key="1">
    <citation type="journal article" date="2019" name="Int. J. Syst. Evol. Microbiol.">
        <title>The Global Catalogue of Microorganisms (GCM) 10K type strain sequencing project: providing services to taxonomists for standard genome sequencing and annotation.</title>
        <authorList>
            <consortium name="The Broad Institute Genomics Platform"/>
            <consortium name="The Broad Institute Genome Sequencing Center for Infectious Disease"/>
            <person name="Wu L."/>
            <person name="Ma J."/>
        </authorList>
    </citation>
    <scope>NUCLEOTIDE SEQUENCE [LARGE SCALE GENOMIC DNA]</scope>
    <source>
        <strain evidence="2">NBRC 3266</strain>
    </source>
</reference>
<keyword evidence="2" id="KW-1185">Reference proteome</keyword>
<protein>
    <submittedName>
        <fullName evidence="1">Uncharacterized protein</fullName>
    </submittedName>
</protein>
<evidence type="ECO:0000313" key="2">
    <source>
        <dbReference type="Proteomes" id="UP001156629"/>
    </source>
</evidence>
<sequence>MIHENEIQAGDYVYVYNSYNTFGLDFYGTEGGGFEKPLVLRAAL</sequence>